<protein>
    <submittedName>
        <fullName evidence="5">(California timema) hypothetical protein</fullName>
    </submittedName>
</protein>
<feature type="domain" description="DH" evidence="4">
    <location>
        <begin position="1"/>
        <end position="142"/>
    </location>
</feature>
<dbReference type="Pfam" id="PF00621">
    <property type="entry name" value="RhoGEF"/>
    <property type="match status" value="1"/>
</dbReference>
<feature type="signal peptide" evidence="3">
    <location>
        <begin position="1"/>
        <end position="21"/>
    </location>
</feature>
<organism evidence="5">
    <name type="scientific">Timema californicum</name>
    <name type="common">California timema</name>
    <name type="synonym">Walking stick</name>
    <dbReference type="NCBI Taxonomy" id="61474"/>
    <lineage>
        <taxon>Eukaryota</taxon>
        <taxon>Metazoa</taxon>
        <taxon>Ecdysozoa</taxon>
        <taxon>Arthropoda</taxon>
        <taxon>Hexapoda</taxon>
        <taxon>Insecta</taxon>
        <taxon>Pterygota</taxon>
        <taxon>Neoptera</taxon>
        <taxon>Polyneoptera</taxon>
        <taxon>Phasmatodea</taxon>
        <taxon>Timematodea</taxon>
        <taxon>Timematoidea</taxon>
        <taxon>Timematidae</taxon>
        <taxon>Timema</taxon>
    </lineage>
</organism>
<dbReference type="AlphaFoldDB" id="A0A7R9J7M4"/>
<feature type="compositionally biased region" description="Basic and acidic residues" evidence="2">
    <location>
        <begin position="326"/>
        <end position="357"/>
    </location>
</feature>
<keyword evidence="1" id="KW-0597">Phosphoprotein</keyword>
<dbReference type="GO" id="GO:0005085">
    <property type="term" value="F:guanyl-nucleotide exchange factor activity"/>
    <property type="evidence" value="ECO:0007669"/>
    <property type="project" value="InterPro"/>
</dbReference>
<accession>A0A7R9J7M4</accession>
<proteinExistence type="predicted"/>
<gene>
    <name evidence="5" type="ORF">TCMB3V08_LOCUS6596</name>
</gene>
<dbReference type="PANTHER" id="PTHR45924">
    <property type="entry name" value="FI17866P1"/>
    <property type="match status" value="1"/>
</dbReference>
<reference evidence="5" key="1">
    <citation type="submission" date="2020-11" db="EMBL/GenBank/DDBJ databases">
        <authorList>
            <person name="Tran Van P."/>
        </authorList>
    </citation>
    <scope>NUCLEOTIDE SEQUENCE</scope>
</reference>
<feature type="compositionally biased region" description="Basic and acidic residues" evidence="2">
    <location>
        <begin position="277"/>
        <end position="294"/>
    </location>
</feature>
<dbReference type="SUPFAM" id="SSF48065">
    <property type="entry name" value="DBL homology domain (DH-domain)"/>
    <property type="match status" value="2"/>
</dbReference>
<dbReference type="InterPro" id="IPR011993">
    <property type="entry name" value="PH-like_dom_sf"/>
</dbReference>
<dbReference type="InterPro" id="IPR000219">
    <property type="entry name" value="DH_dom"/>
</dbReference>
<evidence type="ECO:0000256" key="1">
    <source>
        <dbReference type="ARBA" id="ARBA00022553"/>
    </source>
</evidence>
<dbReference type="Gene3D" id="2.30.29.30">
    <property type="entry name" value="Pleckstrin-homology domain (PH domain)/Phosphotyrosine-binding domain (PTB)"/>
    <property type="match status" value="1"/>
</dbReference>
<dbReference type="GO" id="GO:0031267">
    <property type="term" value="F:small GTPase binding"/>
    <property type="evidence" value="ECO:0007669"/>
    <property type="project" value="TreeGrafter"/>
</dbReference>
<keyword evidence="3" id="KW-0732">Signal</keyword>
<feature type="region of interest" description="Disordered" evidence="2">
    <location>
        <begin position="260"/>
        <end position="382"/>
    </location>
</feature>
<feature type="region of interest" description="Disordered" evidence="2">
    <location>
        <begin position="521"/>
        <end position="540"/>
    </location>
</feature>
<dbReference type="EMBL" id="OE181993">
    <property type="protein sequence ID" value="CAD7573976.1"/>
    <property type="molecule type" value="Genomic_DNA"/>
</dbReference>
<dbReference type="CDD" id="cd13243">
    <property type="entry name" value="PH_PLEKHG1_G2_G3"/>
    <property type="match status" value="1"/>
</dbReference>
<dbReference type="SUPFAM" id="SSF50729">
    <property type="entry name" value="PH domain-like"/>
    <property type="match status" value="1"/>
</dbReference>
<feature type="compositionally biased region" description="Polar residues" evidence="2">
    <location>
        <begin position="529"/>
        <end position="540"/>
    </location>
</feature>
<dbReference type="InterPro" id="IPR035899">
    <property type="entry name" value="DBL_dom_sf"/>
</dbReference>
<evidence type="ECO:0000313" key="5">
    <source>
        <dbReference type="EMBL" id="CAD7573976.1"/>
    </source>
</evidence>
<evidence type="ECO:0000256" key="2">
    <source>
        <dbReference type="SAM" id="MobiDB-lite"/>
    </source>
</evidence>
<feature type="chain" id="PRO_5031545110" evidence="3">
    <location>
        <begin position="22"/>
        <end position="540"/>
    </location>
</feature>
<evidence type="ECO:0000256" key="3">
    <source>
        <dbReference type="SAM" id="SignalP"/>
    </source>
</evidence>
<dbReference type="InterPro" id="IPR043324">
    <property type="entry name" value="PH_PLEKHG1_G2_G3"/>
</dbReference>
<evidence type="ECO:0000259" key="4">
    <source>
        <dbReference type="PROSITE" id="PS50010"/>
    </source>
</evidence>
<name>A0A7R9J7M4_TIMCA</name>
<dbReference type="PANTHER" id="PTHR45924:SF2">
    <property type="entry name" value="FI17866P1"/>
    <property type="match status" value="1"/>
</dbReference>
<sequence>MLKSLIDYSCVCLLLLSRTVSVLTELMRQETTVRLFRERQTALQHTLPLGSYLLKPVQRILKYHLLLQANALVVLSSTAEDGEIEVRISVGLANVVQPRTTHRVCLCLQNIVKHYVHEAEGYSDIVEALSAMTGIAHHINNMKRRHEHAVRVQEIQSLLYGWEGEDLTTFGELCAEGTFRMSGAKALRHAFLFDKMLLITKKKEEGILGYKTHIMARNLEQKREWTLQLKRVILENYNAVIPSHARQLVMELGQNRTDDEILAEKSTPKRQHSAPEYLEKRKQERDRRKSETGLRYRLRRSRKSDAGSVTESPMSHRRGRRASSSSRDRSESREDTRSASPTKIKDRFGSWRRKSEPGCHATSPVNKGSPKDSQPKLSVAGDSCDLNASAGLLGKPAAPSSCEGGSREDVNFQSCEDVSYQSCENIDFQSQETVNDNEKVMSRAATPCETEEAKTLEEIVGQLLMQNREFQKILKKQQRQCEPTKPRGKLQLFKQGRDHRRRRWYLRDTRIGAREFRRFFSSDARPELPSTQTSTHENTT</sequence>
<dbReference type="PROSITE" id="PS50010">
    <property type="entry name" value="DH_2"/>
    <property type="match status" value="1"/>
</dbReference>
<dbReference type="Gene3D" id="1.20.900.10">
    <property type="entry name" value="Dbl homology (DH) domain"/>
    <property type="match status" value="1"/>
</dbReference>